<keyword evidence="1" id="KW-0456">Lyase</keyword>
<evidence type="ECO:0000313" key="1">
    <source>
        <dbReference type="EMBL" id="SFL23921.1"/>
    </source>
</evidence>
<dbReference type="AlphaFoldDB" id="A0A1I4G4C2"/>
<sequence>MKYIYSSLLYFLNDFDLKEAEFLIENNFKNGINNFYLSKDNFKNNLLICDKRLSFYQEIIKMIPDSKGEIIVDISSCNFDSKLKTIDKLKYSTNVKFVFEIPFSYHYYNRKDKILADYNDYLTRLEKYGNKDFYVKISSRFLDENNKDNLFQELAEFKQIKGLLTIPEYPYDFDLEEMSQYPAVYKDRFSFFSLSDDFYYLNLKHKLNTISRYVNIVPDYFKQITTLFKKSNYFGARDKQAELNEVIKNIELKENKFNYDELLAEFTDKV</sequence>
<reference evidence="1 2" key="1">
    <citation type="submission" date="2016-10" db="EMBL/GenBank/DDBJ databases">
        <authorList>
            <person name="de Groot N.N."/>
        </authorList>
    </citation>
    <scope>NUCLEOTIDE SEQUENCE [LARGE SCALE GENOMIC DNA]</scope>
    <source>
        <strain evidence="1 2">ATCC 51327</strain>
    </source>
</reference>
<keyword evidence="2" id="KW-1185">Reference proteome</keyword>
<dbReference type="OrthoDB" id="2111161at2"/>
<dbReference type="GO" id="GO:0016829">
    <property type="term" value="F:lyase activity"/>
    <property type="evidence" value="ECO:0007669"/>
    <property type="project" value="UniProtKB-KW"/>
</dbReference>
<accession>A0A1I4G4C2</accession>
<proteinExistence type="predicted"/>
<dbReference type="STRING" id="29563.SAMN02983006_00603"/>
<dbReference type="Gene3D" id="3.20.20.70">
    <property type="entry name" value="Aldolase class I"/>
    <property type="match status" value="1"/>
</dbReference>
<gene>
    <name evidence="1" type="ORF">SAMN02983006_00603</name>
</gene>
<dbReference type="EMBL" id="FOTI01000004">
    <property type="protein sequence ID" value="SFL23921.1"/>
    <property type="molecule type" value="Genomic_DNA"/>
</dbReference>
<protein>
    <submittedName>
        <fullName evidence="1">Dihydrodipicolinate synthase/N-acetylneuraminate lyase</fullName>
    </submittedName>
</protein>
<organism evidence="1 2">
    <name type="scientific">Halanaerobium salsuginis</name>
    <dbReference type="NCBI Taxonomy" id="29563"/>
    <lineage>
        <taxon>Bacteria</taxon>
        <taxon>Bacillati</taxon>
        <taxon>Bacillota</taxon>
        <taxon>Clostridia</taxon>
        <taxon>Halanaerobiales</taxon>
        <taxon>Halanaerobiaceae</taxon>
        <taxon>Halanaerobium</taxon>
    </lineage>
</organism>
<dbReference type="Proteomes" id="UP000199006">
    <property type="component" value="Unassembled WGS sequence"/>
</dbReference>
<evidence type="ECO:0000313" key="2">
    <source>
        <dbReference type="Proteomes" id="UP000199006"/>
    </source>
</evidence>
<name>A0A1I4G4C2_9FIRM</name>
<dbReference type="InterPro" id="IPR013785">
    <property type="entry name" value="Aldolase_TIM"/>
</dbReference>
<dbReference type="RefSeq" id="WP_089859465.1">
    <property type="nucleotide sequence ID" value="NZ_FOTI01000004.1"/>
</dbReference>